<feature type="compositionally biased region" description="Low complexity" evidence="1">
    <location>
        <begin position="222"/>
        <end position="232"/>
    </location>
</feature>
<keyword evidence="4" id="KW-1185">Reference proteome</keyword>
<dbReference type="PANTHER" id="PTHR35697">
    <property type="entry name" value="OS08G0108300 PROTEIN"/>
    <property type="match status" value="1"/>
</dbReference>
<feature type="compositionally biased region" description="Low complexity" evidence="1">
    <location>
        <begin position="111"/>
        <end position="135"/>
    </location>
</feature>
<feature type="compositionally biased region" description="Pro residues" evidence="1">
    <location>
        <begin position="44"/>
        <end position="56"/>
    </location>
</feature>
<accession>A0ABR3VR16</accession>
<protein>
    <submittedName>
        <fullName evidence="3">Uncharacterized protein</fullName>
    </submittedName>
</protein>
<sequence length="684" mass="71088">MASNGLPSGAFLTTINGRRCTAVPKVANVLSTPSTTSTTSTSTTPPPPPPPPPPPATSTSTTTTPNPTTNLVAAPIADINRGDGQNQSGTTASPLATTTRVIPEPMRAAEELSSTSTSLTSTSEPARASSPASSQTPPPVALPIASGPEPQSSALANASPSSQADGSVTAPAANPPVISSGANQVDTRVPNLPIISATTPLSTTLDPSSTFQTVTDTPPPTNTEAAAPNDTTSSADPLAAVPVDNNAVRSTVAVAGGVIGGVVALSILAFFIWWWRRRLLRKRRSTLLTPLDLVPPYDRDEKGGYVITRGSIGPTPVTEKVRAALGLKIKRIRGHIRNRTAPSVNLNSPASSAGTRSRSNSATEKGIKGWWAGLSKRRDSAPSRPSMVSEERKAAIAAQPDFLTLLNMDNGQLDREAQRRRASIARLNGSAGSTNDLLRNMNLTLSGVGDNPFSDANAIPHLSAKPAPLAVNNANPANPFTDANAIRDAPPTYDLNIRRSRSNSTGAGREPSGVYTYRNTLRSSIGSLRSVTTAMTNKRNTKFRSDPFDLERPELLGVGAVGVKNVIRPPTLATLASRNSSTAATTGSVAGGEDLRASQQSQRQSQTQQQQNNESSTQGGTARAARAESFSSRYSKYSAKYSSGVSNPESLGNMWSDPGPDVGPAAARRTSGGSFGSLGVGRAM</sequence>
<feature type="compositionally biased region" description="Polar residues" evidence="1">
    <location>
        <begin position="577"/>
        <end position="588"/>
    </location>
</feature>
<organism evidence="3 4">
    <name type="scientific">Humicola insolens</name>
    <name type="common">Soft-rot fungus</name>
    <dbReference type="NCBI Taxonomy" id="85995"/>
    <lineage>
        <taxon>Eukaryota</taxon>
        <taxon>Fungi</taxon>
        <taxon>Dikarya</taxon>
        <taxon>Ascomycota</taxon>
        <taxon>Pezizomycotina</taxon>
        <taxon>Sordariomycetes</taxon>
        <taxon>Sordariomycetidae</taxon>
        <taxon>Sordariales</taxon>
        <taxon>Chaetomiaceae</taxon>
        <taxon>Mycothermus</taxon>
    </lineage>
</organism>
<dbReference type="Proteomes" id="UP001583172">
    <property type="component" value="Unassembled WGS sequence"/>
</dbReference>
<feature type="compositionally biased region" description="Polar residues" evidence="1">
    <location>
        <begin position="149"/>
        <end position="166"/>
    </location>
</feature>
<gene>
    <name evidence="3" type="ORF">VTJ49DRAFT_4949</name>
</gene>
<evidence type="ECO:0000313" key="3">
    <source>
        <dbReference type="EMBL" id="KAL1844097.1"/>
    </source>
</evidence>
<feature type="compositionally biased region" description="Polar residues" evidence="1">
    <location>
        <begin position="83"/>
        <end position="100"/>
    </location>
</feature>
<evidence type="ECO:0000313" key="4">
    <source>
        <dbReference type="Proteomes" id="UP001583172"/>
    </source>
</evidence>
<evidence type="ECO:0000256" key="2">
    <source>
        <dbReference type="SAM" id="Phobius"/>
    </source>
</evidence>
<feature type="region of interest" description="Disordered" evidence="1">
    <location>
        <begin position="577"/>
        <end position="684"/>
    </location>
</feature>
<feature type="transmembrane region" description="Helical" evidence="2">
    <location>
        <begin position="252"/>
        <end position="275"/>
    </location>
</feature>
<name>A0ABR3VR16_HUMIN</name>
<evidence type="ECO:0000256" key="1">
    <source>
        <dbReference type="SAM" id="MobiDB-lite"/>
    </source>
</evidence>
<dbReference type="EMBL" id="JAZGSY010000004">
    <property type="protein sequence ID" value="KAL1844097.1"/>
    <property type="molecule type" value="Genomic_DNA"/>
</dbReference>
<feature type="compositionally biased region" description="Low complexity" evidence="1">
    <location>
        <begin position="198"/>
        <end position="210"/>
    </location>
</feature>
<dbReference type="PANTHER" id="PTHR35697:SF6">
    <property type="entry name" value="LEUCINE-RICH REPEAT EXTENSIN-LIKE PROTEIN 3"/>
    <property type="match status" value="1"/>
</dbReference>
<proteinExistence type="predicted"/>
<keyword evidence="2" id="KW-1133">Transmembrane helix</keyword>
<keyword evidence="2" id="KW-0812">Transmembrane</keyword>
<feature type="region of interest" description="Disordered" evidence="1">
    <location>
        <begin position="494"/>
        <end position="514"/>
    </location>
</feature>
<comment type="caution">
    <text evidence="3">The sequence shown here is derived from an EMBL/GenBank/DDBJ whole genome shotgun (WGS) entry which is preliminary data.</text>
</comment>
<feature type="region of interest" description="Disordered" evidence="1">
    <location>
        <begin position="198"/>
        <end position="238"/>
    </location>
</feature>
<feature type="compositionally biased region" description="Polar residues" evidence="1">
    <location>
        <begin position="340"/>
        <end position="363"/>
    </location>
</feature>
<feature type="region of interest" description="Disordered" evidence="1">
    <location>
        <begin position="26"/>
        <end position="185"/>
    </location>
</feature>
<feature type="compositionally biased region" description="Low complexity" evidence="1">
    <location>
        <begin position="31"/>
        <end position="43"/>
    </location>
</feature>
<feature type="region of interest" description="Disordered" evidence="1">
    <location>
        <begin position="338"/>
        <end position="364"/>
    </location>
</feature>
<reference evidence="3 4" key="1">
    <citation type="journal article" date="2024" name="Commun. Biol.">
        <title>Comparative genomic analysis of thermophilic fungi reveals convergent evolutionary adaptations and gene losses.</title>
        <authorList>
            <person name="Steindorff A.S."/>
            <person name="Aguilar-Pontes M.V."/>
            <person name="Robinson A.J."/>
            <person name="Andreopoulos B."/>
            <person name="LaButti K."/>
            <person name="Kuo A."/>
            <person name="Mondo S."/>
            <person name="Riley R."/>
            <person name="Otillar R."/>
            <person name="Haridas S."/>
            <person name="Lipzen A."/>
            <person name="Grimwood J."/>
            <person name="Schmutz J."/>
            <person name="Clum A."/>
            <person name="Reid I.D."/>
            <person name="Moisan M.C."/>
            <person name="Butler G."/>
            <person name="Nguyen T.T.M."/>
            <person name="Dewar K."/>
            <person name="Conant G."/>
            <person name="Drula E."/>
            <person name="Henrissat B."/>
            <person name="Hansel C."/>
            <person name="Singer S."/>
            <person name="Hutchinson M.I."/>
            <person name="de Vries R.P."/>
            <person name="Natvig D.O."/>
            <person name="Powell A.J."/>
            <person name="Tsang A."/>
            <person name="Grigoriev I.V."/>
        </authorList>
    </citation>
    <scope>NUCLEOTIDE SEQUENCE [LARGE SCALE GENOMIC DNA]</scope>
    <source>
        <strain evidence="3 4">CBS 620.91</strain>
    </source>
</reference>
<feature type="compositionally biased region" description="Low complexity" evidence="1">
    <location>
        <begin position="598"/>
        <end position="646"/>
    </location>
</feature>
<dbReference type="InterPro" id="IPR044950">
    <property type="entry name" value="TED6/7"/>
</dbReference>
<feature type="compositionally biased region" description="Gly residues" evidence="1">
    <location>
        <begin position="673"/>
        <end position="684"/>
    </location>
</feature>
<keyword evidence="2" id="KW-0472">Membrane</keyword>
<feature type="compositionally biased region" description="Low complexity" evidence="1">
    <location>
        <begin position="57"/>
        <end position="69"/>
    </location>
</feature>